<evidence type="ECO:0000259" key="8">
    <source>
        <dbReference type="PROSITE" id="PS50928"/>
    </source>
</evidence>
<dbReference type="PANTHER" id="PTHR43227">
    <property type="entry name" value="BLL4140 PROTEIN"/>
    <property type="match status" value="1"/>
</dbReference>
<feature type="domain" description="ABC transmembrane type-1" evidence="8">
    <location>
        <begin position="91"/>
        <end position="306"/>
    </location>
</feature>
<keyword evidence="4 7" id="KW-0812">Transmembrane</keyword>
<reference evidence="9 10" key="1">
    <citation type="submission" date="2019-02" db="EMBL/GenBank/DDBJ databases">
        <title>Paenibacillus sp. nov., isolated from surface-sterilized tissue of Thalictrum simplex L.</title>
        <authorList>
            <person name="Tuo L."/>
        </authorList>
    </citation>
    <scope>NUCLEOTIDE SEQUENCE [LARGE SCALE GENOMIC DNA]</scope>
    <source>
        <strain evidence="9 10">N2SHLJ1</strain>
    </source>
</reference>
<keyword evidence="10" id="KW-1185">Reference proteome</keyword>
<feature type="transmembrane region" description="Helical" evidence="7">
    <location>
        <begin position="191"/>
        <end position="212"/>
    </location>
</feature>
<proteinExistence type="inferred from homology"/>
<dbReference type="GO" id="GO:0005886">
    <property type="term" value="C:plasma membrane"/>
    <property type="evidence" value="ECO:0007669"/>
    <property type="project" value="UniProtKB-SubCell"/>
</dbReference>
<dbReference type="InterPro" id="IPR035906">
    <property type="entry name" value="MetI-like_sf"/>
</dbReference>
<dbReference type="CDD" id="cd06261">
    <property type="entry name" value="TM_PBP2"/>
    <property type="match status" value="1"/>
</dbReference>
<evidence type="ECO:0000256" key="4">
    <source>
        <dbReference type="ARBA" id="ARBA00022692"/>
    </source>
</evidence>
<dbReference type="EMBL" id="SIRE01000029">
    <property type="protein sequence ID" value="TBL70823.1"/>
    <property type="molecule type" value="Genomic_DNA"/>
</dbReference>
<dbReference type="Gene3D" id="1.10.3720.10">
    <property type="entry name" value="MetI-like"/>
    <property type="match status" value="1"/>
</dbReference>
<dbReference type="PROSITE" id="PS50928">
    <property type="entry name" value="ABC_TM1"/>
    <property type="match status" value="1"/>
</dbReference>
<comment type="subcellular location">
    <subcellularLocation>
        <location evidence="1 7">Cell membrane</location>
        <topology evidence="1 7">Multi-pass membrane protein</topology>
    </subcellularLocation>
</comment>
<feature type="transmembrane region" description="Helical" evidence="7">
    <location>
        <begin position="130"/>
        <end position="150"/>
    </location>
</feature>
<sequence length="317" mass="35815">MKISSAPPRQLHGNSRNNQYTMRLTRRMWKSRQAYYFLVPIFVFLALFKYEPFIIAFIKSLYEWNGANVNQFVGLDNFYRMLSDPSFLTSLKNVVFLTIGALLANITLPLIAAVMVYHLKSKEVAHVVRVLFILPLVVPGIVVIRIWSTIYEQGGALNQLLKLVGLGEYTHAWLGEQGTALGSLIFYNFPWIGGIFFLLYMAGLMAIPGDLFEAGSMDGMTRWSRFWRLELPMLKSQIKLVVMLTVISQIQNFELPLILTNGGPGDASLTPALHLYNRAFTHNELGYASAIGVVLFLVILLLTVINNKFLKATESRD</sequence>
<evidence type="ECO:0000313" key="10">
    <source>
        <dbReference type="Proteomes" id="UP000293142"/>
    </source>
</evidence>
<comment type="similarity">
    <text evidence="7">Belongs to the binding-protein-dependent transport system permease family.</text>
</comment>
<name>A0A4Q9DHZ2_9BACL</name>
<dbReference type="InterPro" id="IPR000515">
    <property type="entry name" value="MetI-like"/>
</dbReference>
<dbReference type="Pfam" id="PF00528">
    <property type="entry name" value="BPD_transp_1"/>
    <property type="match status" value="1"/>
</dbReference>
<evidence type="ECO:0000256" key="6">
    <source>
        <dbReference type="ARBA" id="ARBA00023136"/>
    </source>
</evidence>
<dbReference type="GO" id="GO:0055085">
    <property type="term" value="P:transmembrane transport"/>
    <property type="evidence" value="ECO:0007669"/>
    <property type="project" value="InterPro"/>
</dbReference>
<keyword evidence="5 7" id="KW-1133">Transmembrane helix</keyword>
<comment type="caution">
    <text evidence="9">The sequence shown here is derived from an EMBL/GenBank/DDBJ whole genome shotgun (WGS) entry which is preliminary data.</text>
</comment>
<accession>A0A4Q9DHZ2</accession>
<evidence type="ECO:0000256" key="2">
    <source>
        <dbReference type="ARBA" id="ARBA00022448"/>
    </source>
</evidence>
<feature type="transmembrane region" description="Helical" evidence="7">
    <location>
        <begin position="34"/>
        <end position="58"/>
    </location>
</feature>
<keyword evidence="2 7" id="KW-0813">Transport</keyword>
<keyword evidence="6 7" id="KW-0472">Membrane</keyword>
<evidence type="ECO:0000256" key="1">
    <source>
        <dbReference type="ARBA" id="ARBA00004651"/>
    </source>
</evidence>
<dbReference type="Proteomes" id="UP000293142">
    <property type="component" value="Unassembled WGS sequence"/>
</dbReference>
<feature type="transmembrane region" description="Helical" evidence="7">
    <location>
        <begin position="94"/>
        <end position="118"/>
    </location>
</feature>
<evidence type="ECO:0000313" key="9">
    <source>
        <dbReference type="EMBL" id="TBL70823.1"/>
    </source>
</evidence>
<dbReference type="AlphaFoldDB" id="A0A4Q9DHZ2"/>
<gene>
    <name evidence="9" type="ORF">EYB31_31745</name>
</gene>
<dbReference type="RefSeq" id="WP_131017539.1">
    <property type="nucleotide sequence ID" value="NZ_SIRE01000029.1"/>
</dbReference>
<keyword evidence="3" id="KW-1003">Cell membrane</keyword>
<dbReference type="SUPFAM" id="SSF161098">
    <property type="entry name" value="MetI-like"/>
    <property type="match status" value="1"/>
</dbReference>
<protein>
    <submittedName>
        <fullName evidence="9">Sugar ABC transporter permease</fullName>
    </submittedName>
</protein>
<evidence type="ECO:0000256" key="5">
    <source>
        <dbReference type="ARBA" id="ARBA00022989"/>
    </source>
</evidence>
<evidence type="ECO:0000256" key="7">
    <source>
        <dbReference type="RuleBase" id="RU363032"/>
    </source>
</evidence>
<feature type="transmembrane region" description="Helical" evidence="7">
    <location>
        <begin position="285"/>
        <end position="305"/>
    </location>
</feature>
<dbReference type="PANTHER" id="PTHR43227:SF11">
    <property type="entry name" value="BLL4140 PROTEIN"/>
    <property type="match status" value="1"/>
</dbReference>
<dbReference type="OrthoDB" id="145927at2"/>
<dbReference type="InterPro" id="IPR050809">
    <property type="entry name" value="UgpAE/MalFG_permease"/>
</dbReference>
<organism evidence="9 10">
    <name type="scientific">Paenibacillus thalictri</name>
    <dbReference type="NCBI Taxonomy" id="2527873"/>
    <lineage>
        <taxon>Bacteria</taxon>
        <taxon>Bacillati</taxon>
        <taxon>Bacillota</taxon>
        <taxon>Bacilli</taxon>
        <taxon>Bacillales</taxon>
        <taxon>Paenibacillaceae</taxon>
        <taxon>Paenibacillus</taxon>
    </lineage>
</organism>
<evidence type="ECO:0000256" key="3">
    <source>
        <dbReference type="ARBA" id="ARBA00022475"/>
    </source>
</evidence>